<dbReference type="PROSITE" id="PS51903">
    <property type="entry name" value="CLP_R"/>
    <property type="match status" value="1"/>
</dbReference>
<dbReference type="AlphaFoldDB" id="A0A1I1S8A7"/>
<dbReference type="STRING" id="640948.SAMN05216238_101289"/>
<evidence type="ECO:0000256" key="5">
    <source>
        <dbReference type="PROSITE-ProRule" id="PRU01251"/>
    </source>
</evidence>
<dbReference type="InterPro" id="IPR028299">
    <property type="entry name" value="ClpA/B_CS2"/>
</dbReference>
<keyword evidence="3 6" id="KW-0067">ATP-binding</keyword>
<dbReference type="SUPFAM" id="SSF52540">
    <property type="entry name" value="P-loop containing nucleoside triphosphate hydrolases"/>
    <property type="match status" value="2"/>
</dbReference>
<evidence type="ECO:0000256" key="2">
    <source>
        <dbReference type="ARBA" id="ARBA00022741"/>
    </source>
</evidence>
<evidence type="ECO:0000256" key="6">
    <source>
        <dbReference type="RuleBase" id="RU004432"/>
    </source>
</evidence>
<protein>
    <submittedName>
        <fullName evidence="8">ATP-dependent Clp protease ATP-binding subunit ClpB</fullName>
    </submittedName>
</protein>
<comment type="similarity">
    <text evidence="6">Belongs to the ClpA/ClpB family.</text>
</comment>
<dbReference type="GO" id="GO:0016887">
    <property type="term" value="F:ATP hydrolysis activity"/>
    <property type="evidence" value="ECO:0007669"/>
    <property type="project" value="InterPro"/>
</dbReference>
<keyword evidence="9" id="KW-1185">Reference proteome</keyword>
<evidence type="ECO:0000256" key="1">
    <source>
        <dbReference type="ARBA" id="ARBA00022737"/>
    </source>
</evidence>
<keyword evidence="8" id="KW-0645">Protease</keyword>
<evidence type="ECO:0000256" key="3">
    <source>
        <dbReference type="ARBA" id="ARBA00022840"/>
    </source>
</evidence>
<evidence type="ECO:0000256" key="4">
    <source>
        <dbReference type="ARBA" id="ARBA00023186"/>
    </source>
</evidence>
<dbReference type="CDD" id="cd00009">
    <property type="entry name" value="AAA"/>
    <property type="match status" value="1"/>
</dbReference>
<dbReference type="SUPFAM" id="SSF81923">
    <property type="entry name" value="Double Clp-N motif"/>
    <property type="match status" value="1"/>
</dbReference>
<proteinExistence type="inferred from homology"/>
<dbReference type="EMBL" id="FOMR01000001">
    <property type="protein sequence ID" value="SFD42696.1"/>
    <property type="molecule type" value="Genomic_DNA"/>
</dbReference>
<dbReference type="InterPro" id="IPR004176">
    <property type="entry name" value="Clp_R_N"/>
</dbReference>
<dbReference type="Pfam" id="PF02861">
    <property type="entry name" value="Clp_N"/>
    <property type="match status" value="1"/>
</dbReference>
<sequence>MEKKQTVAFKEGLQRAKKIAHEHHNYQLDIPHLWAALMQPEYFAYSIYEDLGLDMNALTQCIQAEIEKISTLTGTDVTYGEKQSQRLRNLFSKVEEMAQSMQDDYVTVEHVVLALFDQPFNPITDFLLKNDINYETVQQKINQKRQGKQVTSVYQESLYESLNTYAVNLNQRYRNGKMGKVIGRDPEIKDVIRVLTRKQKNNAILIGHSGVGKTAIVEGLVQKIERDEVPKNLKDKIVFNLDMSALVAGAKYRGEFEEKLRAVLQEVHDSNHQVILLIDEIHTIVGIGQAEGSMDAGNILKPMLARGELHCIGLTTPDEYRESIEKDKALERRFQRVSVHEPSIDDTITILHGIKQSYERFHMTKITNEAIEAAVKMSSRYITDRFLPDKAIDLLDEACAVKHIQLNEVPTEIHKLGQEILNKSIAIYKQKKSEGTENSNDFETIDALKEKQSRMKQQWQHELNLLSETQHHVNRLDNLRTNYQQALESENIPEIIRLQEESIPYEKEKIESLNTQRYRHVIEEPFLNEVVTAEDIANVVERLTGIKVSGILENERRKLLNLEEELNQLVVGQQNAVEKVSQSVLRSRAGIQNPTKPTGTFLFLGPTGVGKTQLAKSLAYVLFGTELDAIRLDMSEYMEKHAVSRLVGPPPGYVGYDEGGQLTEAVRHKLHSIVVLDEIEKAHPDVFNLLLQVLDEGRLTDSQGRTVDFKNTILIMTSNVGSSLLLEAMEDHKTVTNTARNQVKNELHHYFKPEFLNRIDHTLIFNPLNAEHMYAISERMIQDLNRRLEDKKMGLSVDQEVIKWIAENGYDVINGARPLQRFITERIETPIAREMIKKDEKENLHINISMEQGNPVFNYERI</sequence>
<dbReference type="InterPro" id="IPR036628">
    <property type="entry name" value="Clp_N_dom_sf"/>
</dbReference>
<dbReference type="Pfam" id="PF07724">
    <property type="entry name" value="AAA_2"/>
    <property type="match status" value="1"/>
</dbReference>
<dbReference type="Gene3D" id="3.40.50.300">
    <property type="entry name" value="P-loop containing nucleotide triphosphate hydrolases"/>
    <property type="match status" value="3"/>
</dbReference>
<dbReference type="Gene3D" id="1.10.8.60">
    <property type="match status" value="1"/>
</dbReference>
<dbReference type="InterPro" id="IPR001270">
    <property type="entry name" value="ClpA/B"/>
</dbReference>
<dbReference type="SMART" id="SM01086">
    <property type="entry name" value="ClpB_D2-small"/>
    <property type="match status" value="1"/>
</dbReference>
<organism evidence="8 9">
    <name type="scientific">Lentibacillus persicus</name>
    <dbReference type="NCBI Taxonomy" id="640948"/>
    <lineage>
        <taxon>Bacteria</taxon>
        <taxon>Bacillati</taxon>
        <taxon>Bacillota</taxon>
        <taxon>Bacilli</taxon>
        <taxon>Bacillales</taxon>
        <taxon>Bacillaceae</taxon>
        <taxon>Lentibacillus</taxon>
    </lineage>
</organism>
<dbReference type="PANTHER" id="PTHR11638">
    <property type="entry name" value="ATP-DEPENDENT CLP PROTEASE"/>
    <property type="match status" value="1"/>
</dbReference>
<evidence type="ECO:0000259" key="7">
    <source>
        <dbReference type="PROSITE" id="PS51903"/>
    </source>
</evidence>
<dbReference type="InterPro" id="IPR041546">
    <property type="entry name" value="ClpA/ClpB_AAA_lid"/>
</dbReference>
<dbReference type="PRINTS" id="PR00300">
    <property type="entry name" value="CLPPROTEASEA"/>
</dbReference>
<dbReference type="InterPro" id="IPR018368">
    <property type="entry name" value="ClpA/B_CS1"/>
</dbReference>
<reference evidence="9" key="1">
    <citation type="submission" date="2016-10" db="EMBL/GenBank/DDBJ databases">
        <authorList>
            <person name="Varghese N."/>
            <person name="Submissions S."/>
        </authorList>
    </citation>
    <scope>NUCLEOTIDE SEQUENCE [LARGE SCALE GENOMIC DNA]</scope>
    <source>
        <strain evidence="9">DSM 22530</strain>
    </source>
</reference>
<dbReference type="Pfam" id="PF00004">
    <property type="entry name" value="AAA"/>
    <property type="match status" value="1"/>
</dbReference>
<name>A0A1I1S8A7_9BACI</name>
<dbReference type="GO" id="GO:0005737">
    <property type="term" value="C:cytoplasm"/>
    <property type="evidence" value="ECO:0007669"/>
    <property type="project" value="TreeGrafter"/>
</dbReference>
<dbReference type="GO" id="GO:0006508">
    <property type="term" value="P:proteolysis"/>
    <property type="evidence" value="ECO:0007669"/>
    <property type="project" value="UniProtKB-KW"/>
</dbReference>
<dbReference type="FunFam" id="3.40.50.300:FF:000025">
    <property type="entry name" value="ATP-dependent Clp protease subunit"/>
    <property type="match status" value="1"/>
</dbReference>
<dbReference type="InterPro" id="IPR027417">
    <property type="entry name" value="P-loop_NTPase"/>
</dbReference>
<keyword evidence="1 5" id="KW-0677">Repeat</keyword>
<dbReference type="OrthoDB" id="9803641at2"/>
<dbReference type="InterPro" id="IPR003959">
    <property type="entry name" value="ATPase_AAA_core"/>
</dbReference>
<dbReference type="SMART" id="SM00382">
    <property type="entry name" value="AAA"/>
    <property type="match status" value="2"/>
</dbReference>
<dbReference type="PROSITE" id="PS00870">
    <property type="entry name" value="CLPAB_1"/>
    <property type="match status" value="1"/>
</dbReference>
<dbReference type="GO" id="GO:0008233">
    <property type="term" value="F:peptidase activity"/>
    <property type="evidence" value="ECO:0007669"/>
    <property type="project" value="UniProtKB-KW"/>
</dbReference>
<keyword evidence="2 6" id="KW-0547">Nucleotide-binding</keyword>
<accession>A0A1I1S8A7</accession>
<dbReference type="Proteomes" id="UP000199474">
    <property type="component" value="Unassembled WGS sequence"/>
</dbReference>
<dbReference type="InterPro" id="IPR019489">
    <property type="entry name" value="Clp_ATPase_C"/>
</dbReference>
<dbReference type="CDD" id="cd19499">
    <property type="entry name" value="RecA-like_ClpB_Hsp104-like"/>
    <property type="match status" value="1"/>
</dbReference>
<gene>
    <name evidence="8" type="ORF">SAMN05216238_101289</name>
</gene>
<dbReference type="RefSeq" id="WP_090080274.1">
    <property type="nucleotide sequence ID" value="NZ_FOMR01000001.1"/>
</dbReference>
<keyword evidence="8" id="KW-0378">Hydrolase</keyword>
<evidence type="ECO:0000313" key="9">
    <source>
        <dbReference type="Proteomes" id="UP000199474"/>
    </source>
</evidence>
<dbReference type="PANTHER" id="PTHR11638:SF18">
    <property type="entry name" value="HEAT SHOCK PROTEIN 104"/>
    <property type="match status" value="1"/>
</dbReference>
<dbReference type="InterPro" id="IPR050130">
    <property type="entry name" value="ClpA_ClpB"/>
</dbReference>
<dbReference type="Pfam" id="PF17871">
    <property type="entry name" value="AAA_lid_9"/>
    <property type="match status" value="1"/>
</dbReference>
<dbReference type="PROSITE" id="PS00871">
    <property type="entry name" value="CLPAB_2"/>
    <property type="match status" value="1"/>
</dbReference>
<evidence type="ECO:0000313" key="8">
    <source>
        <dbReference type="EMBL" id="SFD42696.1"/>
    </source>
</evidence>
<dbReference type="FunFam" id="3.40.50.300:FF:000010">
    <property type="entry name" value="Chaperone clpB 1, putative"/>
    <property type="match status" value="1"/>
</dbReference>
<dbReference type="GO" id="GO:0005524">
    <property type="term" value="F:ATP binding"/>
    <property type="evidence" value="ECO:0007669"/>
    <property type="project" value="UniProtKB-KW"/>
</dbReference>
<dbReference type="Gene3D" id="1.10.1780.10">
    <property type="entry name" value="Clp, N-terminal domain"/>
    <property type="match status" value="1"/>
</dbReference>
<dbReference type="Pfam" id="PF10431">
    <property type="entry name" value="ClpB_D2-small"/>
    <property type="match status" value="1"/>
</dbReference>
<dbReference type="InterPro" id="IPR003593">
    <property type="entry name" value="AAA+_ATPase"/>
</dbReference>
<keyword evidence="4 6" id="KW-0143">Chaperone</keyword>
<feature type="domain" description="Clp R" evidence="7">
    <location>
        <begin position="1"/>
        <end position="147"/>
    </location>
</feature>
<dbReference type="GO" id="GO:0034605">
    <property type="term" value="P:cellular response to heat"/>
    <property type="evidence" value="ECO:0007669"/>
    <property type="project" value="TreeGrafter"/>
</dbReference>